<keyword evidence="2" id="KW-1185">Reference proteome</keyword>
<dbReference type="EMBL" id="JAINUF010000021">
    <property type="protein sequence ID" value="KAJ8334307.1"/>
    <property type="molecule type" value="Genomic_DNA"/>
</dbReference>
<name>A0A9Q1IC84_SYNKA</name>
<protein>
    <submittedName>
        <fullName evidence="1">Uncharacterized protein</fullName>
    </submittedName>
</protein>
<reference evidence="1" key="1">
    <citation type="journal article" date="2023" name="Science">
        <title>Genome structures resolve the early diversification of teleost fishes.</title>
        <authorList>
            <person name="Parey E."/>
            <person name="Louis A."/>
            <person name="Montfort J."/>
            <person name="Bouchez O."/>
            <person name="Roques C."/>
            <person name="Iampietro C."/>
            <person name="Lluch J."/>
            <person name="Castinel A."/>
            <person name="Donnadieu C."/>
            <person name="Desvignes T."/>
            <person name="Floi Bucao C."/>
            <person name="Jouanno E."/>
            <person name="Wen M."/>
            <person name="Mejri S."/>
            <person name="Dirks R."/>
            <person name="Jansen H."/>
            <person name="Henkel C."/>
            <person name="Chen W.J."/>
            <person name="Zahm M."/>
            <person name="Cabau C."/>
            <person name="Klopp C."/>
            <person name="Thompson A.W."/>
            <person name="Robinson-Rechavi M."/>
            <person name="Braasch I."/>
            <person name="Lecointre G."/>
            <person name="Bobe J."/>
            <person name="Postlethwait J.H."/>
            <person name="Berthelot C."/>
            <person name="Roest Crollius H."/>
            <person name="Guiguen Y."/>
        </authorList>
    </citation>
    <scope>NUCLEOTIDE SEQUENCE</scope>
    <source>
        <strain evidence="1">WJC10195</strain>
    </source>
</reference>
<dbReference type="Proteomes" id="UP001152622">
    <property type="component" value="Chromosome 21"/>
</dbReference>
<evidence type="ECO:0000313" key="1">
    <source>
        <dbReference type="EMBL" id="KAJ8334307.1"/>
    </source>
</evidence>
<evidence type="ECO:0000313" key="2">
    <source>
        <dbReference type="Proteomes" id="UP001152622"/>
    </source>
</evidence>
<sequence>MQLYPEPFLHNAARSSLHIRLHQHSITFTGESRERERVRRNICEHKLCDTQSRAYIQHSQSQHQGKWLWHKVKQRYYGDSSKWFKMCAEELLKRVRHYETPAPCGKDSARHCGQLRCAEPQNSHVNIGAPALMPNTSVILCCSSTPPG</sequence>
<organism evidence="1 2">
    <name type="scientific">Synaphobranchus kaupii</name>
    <name type="common">Kaup's arrowtooth eel</name>
    <dbReference type="NCBI Taxonomy" id="118154"/>
    <lineage>
        <taxon>Eukaryota</taxon>
        <taxon>Metazoa</taxon>
        <taxon>Chordata</taxon>
        <taxon>Craniata</taxon>
        <taxon>Vertebrata</taxon>
        <taxon>Euteleostomi</taxon>
        <taxon>Actinopterygii</taxon>
        <taxon>Neopterygii</taxon>
        <taxon>Teleostei</taxon>
        <taxon>Anguilliformes</taxon>
        <taxon>Synaphobranchidae</taxon>
        <taxon>Synaphobranchus</taxon>
    </lineage>
</organism>
<comment type="caution">
    <text evidence="1">The sequence shown here is derived from an EMBL/GenBank/DDBJ whole genome shotgun (WGS) entry which is preliminary data.</text>
</comment>
<accession>A0A9Q1IC84</accession>
<gene>
    <name evidence="1" type="ORF">SKAU_G00399460</name>
</gene>
<dbReference type="AlphaFoldDB" id="A0A9Q1IC84"/>
<proteinExistence type="predicted"/>